<keyword evidence="3" id="KW-1185">Reference proteome</keyword>
<dbReference type="Proteomes" id="UP000184356">
    <property type="component" value="Unassembled WGS sequence"/>
</dbReference>
<dbReference type="RefSeq" id="XP_040708539.1">
    <property type="nucleotide sequence ID" value="XM_040845227.1"/>
</dbReference>
<proteinExistence type="predicted"/>
<dbReference type="AlphaFoldDB" id="A0A1L9TZN1"/>
<organism evidence="2 3">
    <name type="scientific">Aspergillus sydowii CBS 593.65</name>
    <dbReference type="NCBI Taxonomy" id="1036612"/>
    <lineage>
        <taxon>Eukaryota</taxon>
        <taxon>Fungi</taxon>
        <taxon>Dikarya</taxon>
        <taxon>Ascomycota</taxon>
        <taxon>Pezizomycotina</taxon>
        <taxon>Eurotiomycetes</taxon>
        <taxon>Eurotiomycetidae</taxon>
        <taxon>Eurotiales</taxon>
        <taxon>Aspergillaceae</taxon>
        <taxon>Aspergillus</taxon>
        <taxon>Aspergillus subgen. Nidulantes</taxon>
    </lineage>
</organism>
<name>A0A1L9TZN1_9EURO</name>
<sequence>MRMSADATPRRAQEQNLRRRVGRHFSTDQDKSVGSWGDRQTGQPGVFGCSWQCSAGPPDSPPLETGCGLCMFHRKRFSLLNGASSPACRAEGRVDVMVMHYWATVSESETWVSYLIGLSQKALPWDALDLTGTSIPRQAAVGRLLSGLCNTISLQRFQKNQRAYLAVSFPYRTRV</sequence>
<evidence type="ECO:0000256" key="1">
    <source>
        <dbReference type="SAM" id="MobiDB-lite"/>
    </source>
</evidence>
<reference evidence="3" key="1">
    <citation type="journal article" date="2017" name="Genome Biol.">
        <title>Comparative genomics reveals high biological diversity and specific adaptations in the industrially and medically important fungal genus Aspergillus.</title>
        <authorList>
            <person name="de Vries R.P."/>
            <person name="Riley R."/>
            <person name="Wiebenga A."/>
            <person name="Aguilar-Osorio G."/>
            <person name="Amillis S."/>
            <person name="Uchima C.A."/>
            <person name="Anderluh G."/>
            <person name="Asadollahi M."/>
            <person name="Askin M."/>
            <person name="Barry K."/>
            <person name="Battaglia E."/>
            <person name="Bayram O."/>
            <person name="Benocci T."/>
            <person name="Braus-Stromeyer S.A."/>
            <person name="Caldana C."/>
            <person name="Canovas D."/>
            <person name="Cerqueira G.C."/>
            <person name="Chen F."/>
            <person name="Chen W."/>
            <person name="Choi C."/>
            <person name="Clum A."/>
            <person name="Dos Santos R.A."/>
            <person name="Damasio A.R."/>
            <person name="Diallinas G."/>
            <person name="Emri T."/>
            <person name="Fekete E."/>
            <person name="Flipphi M."/>
            <person name="Freyberg S."/>
            <person name="Gallo A."/>
            <person name="Gournas C."/>
            <person name="Habgood R."/>
            <person name="Hainaut M."/>
            <person name="Harispe M.L."/>
            <person name="Henrissat B."/>
            <person name="Hilden K.S."/>
            <person name="Hope R."/>
            <person name="Hossain A."/>
            <person name="Karabika E."/>
            <person name="Karaffa L."/>
            <person name="Karanyi Z."/>
            <person name="Krasevec N."/>
            <person name="Kuo A."/>
            <person name="Kusch H."/>
            <person name="LaButti K."/>
            <person name="Lagendijk E.L."/>
            <person name="Lapidus A."/>
            <person name="Levasseur A."/>
            <person name="Lindquist E."/>
            <person name="Lipzen A."/>
            <person name="Logrieco A.F."/>
            <person name="MacCabe A."/>
            <person name="Maekelae M.R."/>
            <person name="Malavazi I."/>
            <person name="Melin P."/>
            <person name="Meyer V."/>
            <person name="Mielnichuk N."/>
            <person name="Miskei M."/>
            <person name="Molnar A.P."/>
            <person name="Mule G."/>
            <person name="Ngan C.Y."/>
            <person name="Orejas M."/>
            <person name="Orosz E."/>
            <person name="Ouedraogo J.P."/>
            <person name="Overkamp K.M."/>
            <person name="Park H.-S."/>
            <person name="Perrone G."/>
            <person name="Piumi F."/>
            <person name="Punt P.J."/>
            <person name="Ram A.F."/>
            <person name="Ramon A."/>
            <person name="Rauscher S."/>
            <person name="Record E."/>
            <person name="Riano-Pachon D.M."/>
            <person name="Robert V."/>
            <person name="Roehrig J."/>
            <person name="Ruller R."/>
            <person name="Salamov A."/>
            <person name="Salih N.S."/>
            <person name="Samson R.A."/>
            <person name="Sandor E."/>
            <person name="Sanguinetti M."/>
            <person name="Schuetze T."/>
            <person name="Sepcic K."/>
            <person name="Shelest E."/>
            <person name="Sherlock G."/>
            <person name="Sophianopoulou V."/>
            <person name="Squina F.M."/>
            <person name="Sun H."/>
            <person name="Susca A."/>
            <person name="Todd R.B."/>
            <person name="Tsang A."/>
            <person name="Unkles S.E."/>
            <person name="van de Wiele N."/>
            <person name="van Rossen-Uffink D."/>
            <person name="Oliveira J.V."/>
            <person name="Vesth T.C."/>
            <person name="Visser J."/>
            <person name="Yu J.-H."/>
            <person name="Zhou M."/>
            <person name="Andersen M.R."/>
            <person name="Archer D.B."/>
            <person name="Baker S.E."/>
            <person name="Benoit I."/>
            <person name="Brakhage A.A."/>
            <person name="Braus G.H."/>
            <person name="Fischer R."/>
            <person name="Frisvad J.C."/>
            <person name="Goldman G.H."/>
            <person name="Houbraken J."/>
            <person name="Oakley B."/>
            <person name="Pocsi I."/>
            <person name="Scazzocchio C."/>
            <person name="Seiboth B."/>
            <person name="vanKuyk P.A."/>
            <person name="Wortman J."/>
            <person name="Dyer P.S."/>
            <person name="Grigoriev I.V."/>
        </authorList>
    </citation>
    <scope>NUCLEOTIDE SEQUENCE [LARGE SCALE GENOMIC DNA]</scope>
    <source>
        <strain evidence="3">CBS 593.65</strain>
    </source>
</reference>
<gene>
    <name evidence="2" type="ORF">ASPSYDRAFT_343181</name>
</gene>
<feature type="region of interest" description="Disordered" evidence="1">
    <location>
        <begin position="1"/>
        <end position="38"/>
    </location>
</feature>
<accession>A0A1L9TZN1</accession>
<dbReference type="GeneID" id="63761300"/>
<protein>
    <submittedName>
        <fullName evidence="2">Uncharacterized protein</fullName>
    </submittedName>
</protein>
<evidence type="ECO:0000313" key="3">
    <source>
        <dbReference type="Proteomes" id="UP000184356"/>
    </source>
</evidence>
<feature type="compositionally biased region" description="Basic and acidic residues" evidence="1">
    <location>
        <begin position="8"/>
        <end position="17"/>
    </location>
</feature>
<evidence type="ECO:0000313" key="2">
    <source>
        <dbReference type="EMBL" id="OJJ64733.1"/>
    </source>
</evidence>
<dbReference type="EMBL" id="KV878582">
    <property type="protein sequence ID" value="OJJ64733.1"/>
    <property type="molecule type" value="Genomic_DNA"/>
</dbReference>
<dbReference type="VEuPathDB" id="FungiDB:ASPSYDRAFT_343181"/>